<dbReference type="STRING" id="485913.Krac_10382"/>
<accession>D6TGU7</accession>
<organism evidence="3 4">
    <name type="scientific">Ktedonobacter racemifer DSM 44963</name>
    <dbReference type="NCBI Taxonomy" id="485913"/>
    <lineage>
        <taxon>Bacteria</taxon>
        <taxon>Bacillati</taxon>
        <taxon>Chloroflexota</taxon>
        <taxon>Ktedonobacteria</taxon>
        <taxon>Ktedonobacterales</taxon>
        <taxon>Ktedonobacteraceae</taxon>
        <taxon>Ktedonobacter</taxon>
    </lineage>
</organism>
<feature type="compositionally biased region" description="Polar residues" evidence="1">
    <location>
        <begin position="48"/>
        <end position="57"/>
    </location>
</feature>
<protein>
    <submittedName>
        <fullName evidence="3">Uncharacterized protein</fullName>
    </submittedName>
</protein>
<feature type="compositionally biased region" description="Polar residues" evidence="1">
    <location>
        <begin position="75"/>
        <end position="86"/>
    </location>
</feature>
<reference evidence="3 4" key="1">
    <citation type="journal article" date="2011" name="Stand. Genomic Sci.">
        <title>Non-contiguous finished genome sequence and contextual data of the filamentous soil bacterium Ktedonobacter racemifer type strain (SOSP1-21).</title>
        <authorList>
            <person name="Chang Y.J."/>
            <person name="Land M."/>
            <person name="Hauser L."/>
            <person name="Chertkov O."/>
            <person name="Del Rio T.G."/>
            <person name="Nolan M."/>
            <person name="Copeland A."/>
            <person name="Tice H."/>
            <person name="Cheng J.F."/>
            <person name="Lucas S."/>
            <person name="Han C."/>
            <person name="Goodwin L."/>
            <person name="Pitluck S."/>
            <person name="Ivanova N."/>
            <person name="Ovchinikova G."/>
            <person name="Pati A."/>
            <person name="Chen A."/>
            <person name="Palaniappan K."/>
            <person name="Mavromatis K."/>
            <person name="Liolios K."/>
            <person name="Brettin T."/>
            <person name="Fiebig A."/>
            <person name="Rohde M."/>
            <person name="Abt B."/>
            <person name="Goker M."/>
            <person name="Detter J.C."/>
            <person name="Woyke T."/>
            <person name="Bristow J."/>
            <person name="Eisen J.A."/>
            <person name="Markowitz V."/>
            <person name="Hugenholtz P."/>
            <person name="Kyrpides N.C."/>
            <person name="Klenk H.P."/>
            <person name="Lapidus A."/>
        </authorList>
    </citation>
    <scope>NUCLEOTIDE SEQUENCE [LARGE SCALE GENOMIC DNA]</scope>
    <source>
        <strain evidence="4">DSM 44963</strain>
    </source>
</reference>
<gene>
    <name evidence="3" type="ORF">Krac_10382</name>
</gene>
<keyword evidence="2" id="KW-1133">Transmembrane helix</keyword>
<name>D6TGU7_KTERA</name>
<dbReference type="Proteomes" id="UP000004508">
    <property type="component" value="Unassembled WGS sequence"/>
</dbReference>
<keyword evidence="2" id="KW-0812">Transmembrane</keyword>
<keyword evidence="2" id="KW-0472">Membrane</keyword>
<feature type="transmembrane region" description="Helical" evidence="2">
    <location>
        <begin position="21"/>
        <end position="39"/>
    </location>
</feature>
<dbReference type="RefSeq" id="WP_007905074.1">
    <property type="nucleotide sequence ID" value="NZ_ADVG01000001.1"/>
</dbReference>
<proteinExistence type="predicted"/>
<evidence type="ECO:0000256" key="1">
    <source>
        <dbReference type="SAM" id="MobiDB-lite"/>
    </source>
</evidence>
<keyword evidence="4" id="KW-1185">Reference proteome</keyword>
<dbReference type="AlphaFoldDB" id="D6TGU7"/>
<evidence type="ECO:0000256" key="2">
    <source>
        <dbReference type="SAM" id="Phobius"/>
    </source>
</evidence>
<sequence>MSHLFTRALLSLMTRRPYVILTRWGGIVLLVIVGMLLTAHTPAPYAASSTAQETSLSAPPVTQAGGSEDTGIRLSPSSQQQAFACC</sequence>
<comment type="caution">
    <text evidence="3">The sequence shown here is derived from an EMBL/GenBank/DDBJ whole genome shotgun (WGS) entry which is preliminary data.</text>
</comment>
<feature type="region of interest" description="Disordered" evidence="1">
    <location>
        <begin position="48"/>
        <end position="86"/>
    </location>
</feature>
<dbReference type="EMBL" id="ADVG01000001">
    <property type="protein sequence ID" value="EFH88876.1"/>
    <property type="molecule type" value="Genomic_DNA"/>
</dbReference>
<evidence type="ECO:0000313" key="3">
    <source>
        <dbReference type="EMBL" id="EFH88876.1"/>
    </source>
</evidence>
<evidence type="ECO:0000313" key="4">
    <source>
        <dbReference type="Proteomes" id="UP000004508"/>
    </source>
</evidence>
<dbReference type="InParanoid" id="D6TGU7"/>